<dbReference type="Gene3D" id="2.40.50.100">
    <property type="match status" value="1"/>
</dbReference>
<dbReference type="Proteomes" id="UP001314241">
    <property type="component" value="Unassembled WGS sequence"/>
</dbReference>
<dbReference type="SUPFAM" id="SSF51230">
    <property type="entry name" value="Single hybrid motif"/>
    <property type="match status" value="1"/>
</dbReference>
<evidence type="ECO:0000256" key="1">
    <source>
        <dbReference type="SAM" id="Phobius"/>
    </source>
</evidence>
<dbReference type="PANTHER" id="PTHR30469">
    <property type="entry name" value="MULTIDRUG RESISTANCE PROTEIN MDTA"/>
    <property type="match status" value="1"/>
</dbReference>
<dbReference type="PANTHER" id="PTHR30469:SF20">
    <property type="entry name" value="EFFLUX RND TRANSPORTER PERIPLASMIC ADAPTOR SUBUNIT"/>
    <property type="match status" value="1"/>
</dbReference>
<dbReference type="Gene3D" id="2.40.420.20">
    <property type="match status" value="1"/>
</dbReference>
<proteinExistence type="predicted"/>
<feature type="transmembrane region" description="Helical" evidence="1">
    <location>
        <begin position="7"/>
        <end position="30"/>
    </location>
</feature>
<name>A0ABM9N6Z5_9LACO</name>
<dbReference type="Pfam" id="PF25989">
    <property type="entry name" value="YknX_C"/>
    <property type="match status" value="1"/>
</dbReference>
<organism evidence="3 4">
    <name type="scientific">Eupransor demetentiae</name>
    <dbReference type="NCBI Taxonomy" id="3109584"/>
    <lineage>
        <taxon>Bacteria</taxon>
        <taxon>Bacillati</taxon>
        <taxon>Bacillota</taxon>
        <taxon>Bacilli</taxon>
        <taxon>Lactobacillales</taxon>
        <taxon>Lactobacillaceae</taxon>
        <taxon>Eupransor</taxon>
    </lineage>
</organism>
<accession>A0ABM9N6Z5</accession>
<dbReference type="RefSeq" id="WP_349642285.1">
    <property type="nucleotide sequence ID" value="NZ_CAWVOH010000003.1"/>
</dbReference>
<gene>
    <name evidence="3" type="ORF">R54876_GBNLAHCA_01311</name>
</gene>
<feature type="domain" description="YknX-like C-terminal permuted SH3-like" evidence="2">
    <location>
        <begin position="206"/>
        <end position="266"/>
    </location>
</feature>
<dbReference type="InterPro" id="IPR011053">
    <property type="entry name" value="Single_hybrid_motif"/>
</dbReference>
<sequence>MKADKQGIVALAGVIAFFVVVIGVFVAGSVQKTSAGNSKSGSDSSYTTKTLTAQTLSITGKVGAANSQDVNKPDGDLVKLAVKNGDQVKMGDILMTTNDNGTQNVATAPFDGTVVVSGGSNPTVTVNSNDHVVNASVSEFDYDKVHVADDVKVTTLAGDQTKQYQITSLAQDPSDSKSSQYPLTINVGRDFRNGQSVKINLHVTRVAVPKSAIVGDHVFVVRDGRAYKKHVEFYTQDGKVLVTDGVSAGDKIVTNPGKKLSEGTKIG</sequence>
<keyword evidence="1" id="KW-1133">Transmembrane helix</keyword>
<dbReference type="InterPro" id="IPR058637">
    <property type="entry name" value="YknX-like_C"/>
</dbReference>
<evidence type="ECO:0000259" key="2">
    <source>
        <dbReference type="Pfam" id="PF25989"/>
    </source>
</evidence>
<dbReference type="EMBL" id="CAWVOH010000003">
    <property type="protein sequence ID" value="CAK8054736.1"/>
    <property type="molecule type" value="Genomic_DNA"/>
</dbReference>
<reference evidence="3 4" key="1">
    <citation type="submission" date="2024-01" db="EMBL/GenBank/DDBJ databases">
        <authorList>
            <person name="Botero Cardona J."/>
        </authorList>
    </citation>
    <scope>NUCLEOTIDE SEQUENCE [LARGE SCALE GENOMIC DNA]</scope>
    <source>
        <strain evidence="3 4">LMG 33000</strain>
    </source>
</reference>
<comment type="caution">
    <text evidence="3">The sequence shown here is derived from an EMBL/GenBank/DDBJ whole genome shotgun (WGS) entry which is preliminary data.</text>
</comment>
<keyword evidence="4" id="KW-1185">Reference proteome</keyword>
<evidence type="ECO:0000313" key="4">
    <source>
        <dbReference type="Proteomes" id="UP001314241"/>
    </source>
</evidence>
<protein>
    <submittedName>
        <fullName evidence="3">Multidrug efflux pump subunit AcrA (Membrane-fusion protein) (AcrA)</fullName>
    </submittedName>
</protein>
<evidence type="ECO:0000313" key="3">
    <source>
        <dbReference type="EMBL" id="CAK8054736.1"/>
    </source>
</evidence>
<keyword evidence="1" id="KW-0472">Membrane</keyword>
<keyword evidence="1" id="KW-0812">Transmembrane</keyword>